<dbReference type="AlphaFoldDB" id="A0AB37D4G9"/>
<dbReference type="RefSeq" id="WP_155224615.1">
    <property type="nucleotide sequence ID" value="NZ_CP046246.1"/>
</dbReference>
<sequence length="66" mass="7616">MKKKVEMIQIRKVFEVGEENVTDIEALDKNYPCVKVHFEDGLSLEISGDYKLLESTNEDVNLPIFL</sequence>
<evidence type="ECO:0000313" key="1">
    <source>
        <dbReference type="EMBL" id="QGP76882.1"/>
    </source>
</evidence>
<protein>
    <submittedName>
        <fullName evidence="1">Uncharacterized protein</fullName>
    </submittedName>
</protein>
<gene>
    <name evidence="1" type="ORF">GLW17_08785</name>
</gene>
<dbReference type="EMBL" id="CP046246">
    <property type="protein sequence ID" value="QGP76882.1"/>
    <property type="molecule type" value="Genomic_DNA"/>
</dbReference>
<organism evidence="1 2">
    <name type="scientific">Tetragenococcus halophilus</name>
    <name type="common">Pediococcus halophilus</name>
    <dbReference type="NCBI Taxonomy" id="51669"/>
    <lineage>
        <taxon>Bacteria</taxon>
        <taxon>Bacillati</taxon>
        <taxon>Bacillota</taxon>
        <taxon>Bacilli</taxon>
        <taxon>Lactobacillales</taxon>
        <taxon>Enterococcaceae</taxon>
        <taxon>Tetragenococcus</taxon>
    </lineage>
</organism>
<name>A0AB37D4G9_TETHA</name>
<proteinExistence type="predicted"/>
<dbReference type="Proteomes" id="UP000427886">
    <property type="component" value="Chromosome"/>
</dbReference>
<reference evidence="1 2" key="1">
    <citation type="submission" date="2019-11" db="EMBL/GenBank/DDBJ databases">
        <authorList>
            <person name="Kim E."/>
            <person name="Lee J."/>
            <person name="Jeon K."/>
            <person name="Lee Y."/>
        </authorList>
    </citation>
    <scope>NUCLEOTIDE SEQUENCE [LARGE SCALE GENOMIC DNA]</scope>
    <source>
        <strain evidence="1 2">YJ1</strain>
    </source>
</reference>
<evidence type="ECO:0000313" key="2">
    <source>
        <dbReference type="Proteomes" id="UP000427886"/>
    </source>
</evidence>
<accession>A0AB37D4G9</accession>
<dbReference type="KEGG" id="tey:GLW17_08785"/>